<dbReference type="GO" id="GO:0004089">
    <property type="term" value="F:carbonate dehydratase activity"/>
    <property type="evidence" value="ECO:0007669"/>
    <property type="project" value="UniProtKB-UniRule"/>
</dbReference>
<feature type="binding site" evidence="7">
    <location>
        <position position="41"/>
    </location>
    <ligand>
        <name>Zn(2+)</name>
        <dbReference type="ChEBI" id="CHEBI:29105"/>
    </ligand>
</feature>
<proteinExistence type="inferred from homology"/>
<accession>A0A0V0JAB9</accession>
<evidence type="ECO:0000256" key="1">
    <source>
        <dbReference type="ARBA" id="ARBA00006217"/>
    </source>
</evidence>
<gene>
    <name evidence="9" type="primary">BCA1</name>
    <name evidence="9" type="ORF">TR139954</name>
</gene>
<dbReference type="EMBL" id="GEEE01000739">
    <property type="protein sequence ID" value="JAP62486.1"/>
    <property type="molecule type" value="Transcribed_RNA"/>
</dbReference>
<dbReference type="PANTHER" id="PTHR11002:SF76">
    <property type="entry name" value="CARBONIC ANHYDRASE"/>
    <property type="match status" value="1"/>
</dbReference>
<comment type="similarity">
    <text evidence="1 8">Belongs to the beta-class carbonic anhydrase family.</text>
</comment>
<keyword evidence="5 8" id="KW-0456">Lyase</keyword>
<comment type="function">
    <text evidence="8">Reversible hydration of carbon dioxide.</text>
</comment>
<dbReference type="SMART" id="SM00947">
    <property type="entry name" value="Pro_CA"/>
    <property type="match status" value="1"/>
</dbReference>
<keyword evidence="4 7" id="KW-0862">Zinc</keyword>
<feature type="binding site" evidence="7">
    <location>
        <position position="107"/>
    </location>
    <ligand>
        <name>Zn(2+)</name>
        <dbReference type="ChEBI" id="CHEBI:29105"/>
    </ligand>
</feature>
<name>A0A0V0JAB9_SCHSO</name>
<dbReference type="Gene3D" id="3.40.1050.10">
    <property type="entry name" value="Carbonic anhydrase"/>
    <property type="match status" value="1"/>
</dbReference>
<organism evidence="9">
    <name type="scientific">Schistocephalus solidus</name>
    <name type="common">Tapeworm</name>
    <dbReference type="NCBI Taxonomy" id="70667"/>
    <lineage>
        <taxon>Eukaryota</taxon>
        <taxon>Metazoa</taxon>
        <taxon>Spiralia</taxon>
        <taxon>Lophotrochozoa</taxon>
        <taxon>Platyhelminthes</taxon>
        <taxon>Cestoda</taxon>
        <taxon>Eucestoda</taxon>
        <taxon>Diphyllobothriidea</taxon>
        <taxon>Diphyllobothriidae</taxon>
        <taxon>Schistocephalus</taxon>
    </lineage>
</organism>
<keyword evidence="3 7" id="KW-0479">Metal-binding</keyword>
<evidence type="ECO:0000256" key="8">
    <source>
        <dbReference type="RuleBase" id="RU003956"/>
    </source>
</evidence>
<evidence type="ECO:0000313" key="9">
    <source>
        <dbReference type="EMBL" id="JAP62486.1"/>
    </source>
</evidence>
<comment type="catalytic activity">
    <reaction evidence="6 8">
        <text>hydrogencarbonate + H(+) = CO2 + H2O</text>
        <dbReference type="Rhea" id="RHEA:10748"/>
        <dbReference type="ChEBI" id="CHEBI:15377"/>
        <dbReference type="ChEBI" id="CHEBI:15378"/>
        <dbReference type="ChEBI" id="CHEBI:16526"/>
        <dbReference type="ChEBI" id="CHEBI:17544"/>
        <dbReference type="EC" id="4.2.1.1"/>
    </reaction>
</comment>
<sequence length="249" mass="28194">MEKIINGILKFRTDRRASLLEKIAFFKRAKHPNAIVISCMDARVYPTRFTTSESGDLYSIRNPGNFIPHAHEFADSKLPISNEPGALELACCRSGVKDIIICGHSDCKAMNLLMKVGEDPVLDVSRYSSPLERWVVQMGNSSLEAFIRSEALTMTFDLGSDFRPMQATIDAERRFSPVDRLSQVNVLQQMANVHSHPILKDGIALGKIRVLGMWYNISTADVYLYSWLRHKFILVDESSSHRLLEEYAN</sequence>
<dbReference type="PANTHER" id="PTHR11002">
    <property type="entry name" value="CARBONIC ANHYDRASE"/>
    <property type="match status" value="1"/>
</dbReference>
<feature type="binding site" evidence="7">
    <location>
        <position position="104"/>
    </location>
    <ligand>
        <name>Zn(2+)</name>
        <dbReference type="ChEBI" id="CHEBI:29105"/>
    </ligand>
</feature>
<evidence type="ECO:0000256" key="7">
    <source>
        <dbReference type="PIRSR" id="PIRSR601765-1"/>
    </source>
</evidence>
<dbReference type="EC" id="4.2.1.1" evidence="2 8"/>
<dbReference type="Pfam" id="PF00484">
    <property type="entry name" value="Pro_CA"/>
    <property type="match status" value="1"/>
</dbReference>
<comment type="cofactor">
    <cofactor evidence="7">
        <name>Zn(2+)</name>
        <dbReference type="ChEBI" id="CHEBI:29105"/>
    </cofactor>
    <text evidence="7">Binds 1 zinc ion per subunit.</text>
</comment>
<dbReference type="SUPFAM" id="SSF53056">
    <property type="entry name" value="beta-carbonic anhydrase, cab"/>
    <property type="match status" value="1"/>
</dbReference>
<dbReference type="InterPro" id="IPR001765">
    <property type="entry name" value="Carbonic_anhydrase"/>
</dbReference>
<dbReference type="InterPro" id="IPR036874">
    <property type="entry name" value="Carbonic_anhydrase_sf"/>
</dbReference>
<reference evidence="9" key="1">
    <citation type="submission" date="2016-01" db="EMBL/GenBank/DDBJ databases">
        <title>Reference transcriptome for the parasite Schistocephalus solidus: insights into the molecular evolution of parasitism.</title>
        <authorList>
            <person name="Hebert F.O."/>
            <person name="Grambauer S."/>
            <person name="Barber I."/>
            <person name="Landry C.R."/>
            <person name="Aubin-Horth N."/>
        </authorList>
    </citation>
    <scope>NUCLEOTIDE SEQUENCE</scope>
</reference>
<evidence type="ECO:0000256" key="3">
    <source>
        <dbReference type="ARBA" id="ARBA00022723"/>
    </source>
</evidence>
<dbReference type="AlphaFoldDB" id="A0A0V0JAB9"/>
<dbReference type="GO" id="GO:0008270">
    <property type="term" value="F:zinc ion binding"/>
    <property type="evidence" value="ECO:0007669"/>
    <property type="project" value="UniProtKB-UniRule"/>
</dbReference>
<evidence type="ECO:0000256" key="2">
    <source>
        <dbReference type="ARBA" id="ARBA00012925"/>
    </source>
</evidence>
<feature type="binding site" evidence="7">
    <location>
        <position position="39"/>
    </location>
    <ligand>
        <name>Zn(2+)</name>
        <dbReference type="ChEBI" id="CHEBI:29105"/>
    </ligand>
</feature>
<protein>
    <recommendedName>
        <fullName evidence="2 8">Carbonic anhydrase</fullName>
        <ecNumber evidence="2 8">4.2.1.1</ecNumber>
    </recommendedName>
    <alternativeName>
        <fullName evidence="8">Carbonate dehydratase</fullName>
    </alternativeName>
</protein>
<evidence type="ECO:0000256" key="5">
    <source>
        <dbReference type="ARBA" id="ARBA00023239"/>
    </source>
</evidence>
<evidence type="ECO:0000256" key="6">
    <source>
        <dbReference type="ARBA" id="ARBA00048348"/>
    </source>
</evidence>
<evidence type="ECO:0000256" key="4">
    <source>
        <dbReference type="ARBA" id="ARBA00022833"/>
    </source>
</evidence>